<feature type="compositionally biased region" description="Basic and acidic residues" evidence="1">
    <location>
        <begin position="963"/>
        <end position="976"/>
    </location>
</feature>
<accession>A0A2Z7D0U6</accession>
<dbReference type="EMBL" id="KQ991125">
    <property type="protein sequence ID" value="KZV52287.1"/>
    <property type="molecule type" value="Genomic_DNA"/>
</dbReference>
<reference evidence="2 3" key="1">
    <citation type="journal article" date="2015" name="Proc. Natl. Acad. Sci. U.S.A.">
        <title>The resurrection genome of Boea hygrometrica: A blueprint for survival of dehydration.</title>
        <authorList>
            <person name="Xiao L."/>
            <person name="Yang G."/>
            <person name="Zhang L."/>
            <person name="Yang X."/>
            <person name="Zhao S."/>
            <person name="Ji Z."/>
            <person name="Zhou Q."/>
            <person name="Hu M."/>
            <person name="Wang Y."/>
            <person name="Chen M."/>
            <person name="Xu Y."/>
            <person name="Jin H."/>
            <person name="Xiao X."/>
            <person name="Hu G."/>
            <person name="Bao F."/>
            <person name="Hu Y."/>
            <person name="Wan P."/>
            <person name="Li L."/>
            <person name="Deng X."/>
            <person name="Kuang T."/>
            <person name="Xiang C."/>
            <person name="Zhu J.K."/>
            <person name="Oliver M.J."/>
            <person name="He Y."/>
        </authorList>
    </citation>
    <scope>NUCLEOTIDE SEQUENCE [LARGE SCALE GENOMIC DNA]</scope>
    <source>
        <strain evidence="3">cv. XS01</strain>
    </source>
</reference>
<evidence type="ECO:0000313" key="3">
    <source>
        <dbReference type="Proteomes" id="UP000250235"/>
    </source>
</evidence>
<dbReference type="Proteomes" id="UP000250235">
    <property type="component" value="Unassembled WGS sequence"/>
</dbReference>
<sequence length="992" mass="110129">MYTADAYKLPALATLNAILNQQFSVNGVVVEISEELFAETFDLPVVGLADVSEMPKDKIFDARSIVSLSGEPVILSGSKSQMKMHYRLLCDIMAKSISVKDGSFNAITVEKFSLLTAVVCDVRMNWGSVLFGIFKNMVTPGTKQAKGFAIQISLLLKSIHNLELGESSDFPSSKILTDKTIQRYIAIIDKSGAQESADAPKVKKAPRTKVSSKKRPANTPLDVPVFKKKITFKKKSVTSLSTLEMVAVAQKVVPIQMIETFTVAPSAENISDQPAGETDGVKAVDADVDALTAKIDEQVADPSAIDETSVRECFEPAVEVPAEETRCSYADDVDFIIQQVIEETREVDASTDKNQPAATEERHWFDLPYEDLIEKWAAERPVVTASDTDEADVPMDVGTADGDQHVQCVEEKSAVNDDLLNADEQMSLDDIILTIPFDVPLPSSSMEITKIQMGEKIKIPEVTERTWFLNSLPSIPADHKGKEILVEKDPIKGNPAQEHYFLICADIDLLVALRAKVIDEFALFFNSFSLRKLATFNIEDMYKKEEQVLSWGETESPQVAIQRKLYILIKYREVLVWKFLQSWRANFVPGQGSSAVDLKVIELLSDLHLFILEELAKEARAHGLLWIKTCCSKIFEGSPGDRGAVIARTNTNTRSSCWIRTMIFVDGVWTVDHVLISGLFNWLPSADITAFLSSIALSRTAFRSAQISQNSVSVVPSVQFSLDQRPSSPISADNSSSLNFDASDLDAAVSSLPSVSPDISAALADFQAILSKQVNESQSGIASRLHKIEQVLRDSLCDQAALFKNVSQDARQEGRTIDDVQTPRFNEFRKHTLAQNASIFTGLADVRKEVQEVNAKVDILASRVNAVQKDVEATKEAISHQLLEFQSQAQENHNILHAQLSELVDYIHRGRADKKGESGSRGLQQPSNVQMSASAKRTPTFAQRVEIAQRHIVQTVLDADSNRELLERQAAAERDRERRRREARMLKRRRRD</sequence>
<keyword evidence="2" id="KW-0808">Transferase</keyword>
<feature type="compositionally biased region" description="Basic residues" evidence="1">
    <location>
        <begin position="202"/>
        <end position="216"/>
    </location>
</feature>
<dbReference type="GO" id="GO:0008168">
    <property type="term" value="F:methyltransferase activity"/>
    <property type="evidence" value="ECO:0007669"/>
    <property type="project" value="UniProtKB-KW"/>
</dbReference>
<evidence type="ECO:0000313" key="2">
    <source>
        <dbReference type="EMBL" id="KZV52287.1"/>
    </source>
</evidence>
<feature type="region of interest" description="Disordered" evidence="1">
    <location>
        <begin position="912"/>
        <end position="937"/>
    </location>
</feature>
<proteinExistence type="predicted"/>
<name>A0A2Z7D0U6_9LAMI</name>
<gene>
    <name evidence="2" type="ORF">F511_34708</name>
</gene>
<feature type="region of interest" description="Disordered" evidence="1">
    <location>
        <begin position="197"/>
        <end position="216"/>
    </location>
</feature>
<feature type="compositionally biased region" description="Basic residues" evidence="1">
    <location>
        <begin position="977"/>
        <end position="992"/>
    </location>
</feature>
<feature type="region of interest" description="Disordered" evidence="1">
    <location>
        <begin position="963"/>
        <end position="992"/>
    </location>
</feature>
<keyword evidence="2" id="KW-0489">Methyltransferase</keyword>
<protein>
    <submittedName>
        <fullName evidence="2">Lysine-specific demethylase rbr-2</fullName>
    </submittedName>
</protein>
<feature type="compositionally biased region" description="Polar residues" evidence="1">
    <location>
        <begin position="921"/>
        <end position="937"/>
    </location>
</feature>
<dbReference type="GO" id="GO:0032259">
    <property type="term" value="P:methylation"/>
    <property type="evidence" value="ECO:0007669"/>
    <property type="project" value="UniProtKB-KW"/>
</dbReference>
<keyword evidence="3" id="KW-1185">Reference proteome</keyword>
<dbReference type="AlphaFoldDB" id="A0A2Z7D0U6"/>
<organism evidence="2 3">
    <name type="scientific">Dorcoceras hygrometricum</name>
    <dbReference type="NCBI Taxonomy" id="472368"/>
    <lineage>
        <taxon>Eukaryota</taxon>
        <taxon>Viridiplantae</taxon>
        <taxon>Streptophyta</taxon>
        <taxon>Embryophyta</taxon>
        <taxon>Tracheophyta</taxon>
        <taxon>Spermatophyta</taxon>
        <taxon>Magnoliopsida</taxon>
        <taxon>eudicotyledons</taxon>
        <taxon>Gunneridae</taxon>
        <taxon>Pentapetalae</taxon>
        <taxon>asterids</taxon>
        <taxon>lamiids</taxon>
        <taxon>Lamiales</taxon>
        <taxon>Gesneriaceae</taxon>
        <taxon>Didymocarpoideae</taxon>
        <taxon>Trichosporeae</taxon>
        <taxon>Loxocarpinae</taxon>
        <taxon>Dorcoceras</taxon>
    </lineage>
</organism>
<evidence type="ECO:0000256" key="1">
    <source>
        <dbReference type="SAM" id="MobiDB-lite"/>
    </source>
</evidence>